<feature type="chain" id="PRO_5046216930" description="F5/8 type C domain-containing protein" evidence="2">
    <location>
        <begin position="19"/>
        <end position="606"/>
    </location>
</feature>
<feature type="compositionally biased region" description="Pro residues" evidence="1">
    <location>
        <begin position="242"/>
        <end position="258"/>
    </location>
</feature>
<accession>A0ABN9QDY4</accession>
<dbReference type="Proteomes" id="UP001189429">
    <property type="component" value="Unassembled WGS sequence"/>
</dbReference>
<feature type="region of interest" description="Disordered" evidence="1">
    <location>
        <begin position="233"/>
        <end position="258"/>
    </location>
</feature>
<sequence length="606" mass="63954">MVVKVVLACFVLASAVSALVRQGGHKLDSDIDAIANESHLGNNWLPMSCLRVAGIGSYYGEPLHRYENGACNNNYVFHPENMIYNCPHASYGNGWVGPDCKLNNHVTTNSLGNSGGCGGTDKTDAEWLAFDLGYTRYIESVKLKPSLTTIGSHYACPTYRILTSNSAPASGRFVAQASVGYTTIVDQSTAVDTSQEQTHSIGVSARYIMFDCVTSTYHSGGLDNFDVKADGDATPCDTSAPIPTPPPTPPPTTSPTPSPTILQVVAVYGYEVTYKSTHQIDDIYFVKNGARTIPFMESFPTYGGCTLTQGGPCNGGHQSPWDSSGKADNSGCWSFTTHSILCDHDITSDEVHIEFWSGGYSSTSGFTVKSLDAGGSVIATVADVGSRSGLTACNALDGAGTPTTCPVSPPTTYTQPTAATPSPTAATPSLPASGASAVGDPHLQNVHGERFDLMTEGRHVLISIPRGRNAENALLRVQADARRLGGQCADLYFQTLNVTGSWAEANKREGICVTQTDAETPEWAAFGKVELKVVRGRTGSGLRYLNLYVKHLGRAGFAVGGLLGEDDHEDVMVPPKACATHLALVNNVEAGLKAPLVASVAVATLA</sequence>
<keyword evidence="2" id="KW-0732">Signal</keyword>
<feature type="compositionally biased region" description="Low complexity" evidence="1">
    <location>
        <begin position="407"/>
        <end position="437"/>
    </location>
</feature>
<evidence type="ECO:0000313" key="4">
    <source>
        <dbReference type="Proteomes" id="UP001189429"/>
    </source>
</evidence>
<gene>
    <name evidence="3" type="ORF">PCOR1329_LOCUS11035</name>
</gene>
<dbReference type="EMBL" id="CAUYUJ010003161">
    <property type="protein sequence ID" value="CAK0804123.1"/>
    <property type="molecule type" value="Genomic_DNA"/>
</dbReference>
<name>A0ABN9QDY4_9DINO</name>
<protein>
    <recommendedName>
        <fullName evidence="5">F5/8 type C domain-containing protein</fullName>
    </recommendedName>
</protein>
<evidence type="ECO:0008006" key="5">
    <source>
        <dbReference type="Google" id="ProtNLM"/>
    </source>
</evidence>
<reference evidence="3" key="1">
    <citation type="submission" date="2023-10" db="EMBL/GenBank/DDBJ databases">
        <authorList>
            <person name="Chen Y."/>
            <person name="Shah S."/>
            <person name="Dougan E. K."/>
            <person name="Thang M."/>
            <person name="Chan C."/>
        </authorList>
    </citation>
    <scope>NUCLEOTIDE SEQUENCE [LARGE SCALE GENOMIC DNA]</scope>
</reference>
<proteinExistence type="predicted"/>
<keyword evidence="4" id="KW-1185">Reference proteome</keyword>
<organism evidence="3 4">
    <name type="scientific">Prorocentrum cordatum</name>
    <dbReference type="NCBI Taxonomy" id="2364126"/>
    <lineage>
        <taxon>Eukaryota</taxon>
        <taxon>Sar</taxon>
        <taxon>Alveolata</taxon>
        <taxon>Dinophyceae</taxon>
        <taxon>Prorocentrales</taxon>
        <taxon>Prorocentraceae</taxon>
        <taxon>Prorocentrum</taxon>
    </lineage>
</organism>
<evidence type="ECO:0000256" key="2">
    <source>
        <dbReference type="SAM" id="SignalP"/>
    </source>
</evidence>
<evidence type="ECO:0000313" key="3">
    <source>
        <dbReference type="EMBL" id="CAK0804123.1"/>
    </source>
</evidence>
<feature type="region of interest" description="Disordered" evidence="1">
    <location>
        <begin position="407"/>
        <end position="441"/>
    </location>
</feature>
<evidence type="ECO:0000256" key="1">
    <source>
        <dbReference type="SAM" id="MobiDB-lite"/>
    </source>
</evidence>
<dbReference type="Gene3D" id="2.60.120.260">
    <property type="entry name" value="Galactose-binding domain-like"/>
    <property type="match status" value="1"/>
</dbReference>
<comment type="caution">
    <text evidence="3">The sequence shown here is derived from an EMBL/GenBank/DDBJ whole genome shotgun (WGS) entry which is preliminary data.</text>
</comment>
<feature type="signal peptide" evidence="2">
    <location>
        <begin position="1"/>
        <end position="18"/>
    </location>
</feature>